<accession>A0ABP7DUZ2</accession>
<feature type="transmembrane region" description="Helical" evidence="2">
    <location>
        <begin position="42"/>
        <end position="63"/>
    </location>
</feature>
<reference evidence="5" key="1">
    <citation type="journal article" date="2019" name="Int. J. Syst. Evol. Microbiol.">
        <title>The Global Catalogue of Microorganisms (GCM) 10K type strain sequencing project: providing services to taxonomists for standard genome sequencing and annotation.</title>
        <authorList>
            <consortium name="The Broad Institute Genomics Platform"/>
            <consortium name="The Broad Institute Genome Sequencing Center for Infectious Disease"/>
            <person name="Wu L."/>
            <person name="Ma J."/>
        </authorList>
    </citation>
    <scope>NUCLEOTIDE SEQUENCE [LARGE SCALE GENOMIC DNA]</scope>
    <source>
        <strain evidence="5">JCM 17125</strain>
    </source>
</reference>
<keyword evidence="2" id="KW-1133">Transmembrane helix</keyword>
<dbReference type="Proteomes" id="UP001501468">
    <property type="component" value="Unassembled WGS sequence"/>
</dbReference>
<evidence type="ECO:0000256" key="1">
    <source>
        <dbReference type="SAM" id="MobiDB-lite"/>
    </source>
</evidence>
<organism evidence="4 5">
    <name type="scientific">Terrabacter ginsenosidimutans</name>
    <dbReference type="NCBI Taxonomy" id="490575"/>
    <lineage>
        <taxon>Bacteria</taxon>
        <taxon>Bacillati</taxon>
        <taxon>Actinomycetota</taxon>
        <taxon>Actinomycetes</taxon>
        <taxon>Micrococcales</taxon>
        <taxon>Intrasporangiaceae</taxon>
        <taxon>Terrabacter</taxon>
    </lineage>
</organism>
<dbReference type="PROSITE" id="PS50943">
    <property type="entry name" value="HTH_CROC1"/>
    <property type="match status" value="1"/>
</dbReference>
<comment type="caution">
    <text evidence="4">The sequence shown here is derived from an EMBL/GenBank/DDBJ whole genome shotgun (WGS) entry which is preliminary data.</text>
</comment>
<keyword evidence="5" id="KW-1185">Reference proteome</keyword>
<gene>
    <name evidence="4" type="ORF">GCM10022399_27810</name>
</gene>
<feature type="compositionally biased region" description="Gly residues" evidence="1">
    <location>
        <begin position="8"/>
        <end position="20"/>
    </location>
</feature>
<proteinExistence type="predicted"/>
<dbReference type="RefSeq" id="WP_344947526.1">
    <property type="nucleotide sequence ID" value="NZ_BAABDC010000004.1"/>
</dbReference>
<name>A0ABP7DUZ2_9MICO</name>
<keyword evidence="2" id="KW-0472">Membrane</keyword>
<dbReference type="Pfam" id="PF01381">
    <property type="entry name" value="HTH_3"/>
    <property type="match status" value="1"/>
</dbReference>
<dbReference type="EMBL" id="BAABDC010000004">
    <property type="protein sequence ID" value="GAA3709468.1"/>
    <property type="molecule type" value="Genomic_DNA"/>
</dbReference>
<feature type="domain" description="HTH cro/C1-type" evidence="3">
    <location>
        <begin position="111"/>
        <end position="166"/>
    </location>
</feature>
<dbReference type="SUPFAM" id="SSF47413">
    <property type="entry name" value="lambda repressor-like DNA-binding domains"/>
    <property type="match status" value="1"/>
</dbReference>
<keyword evidence="2" id="KW-0812">Transmembrane</keyword>
<dbReference type="Gene3D" id="1.10.260.40">
    <property type="entry name" value="lambda repressor-like DNA-binding domains"/>
    <property type="match status" value="1"/>
</dbReference>
<sequence length="183" mass="19705">MSWLRGAAQGGPGEPSGSGGLTRATEQRPDERDRELGRRADALTLNVFAGLAGVPLVLGLFGAERFLADRVTVRCLPPHSAGERVDPHRAVQPELNLVTPKPKPTRVTNRIRELRAEAGDMSQSQLGALVGVTSQTIIAVEQGAYSPTLETAFRIAHALGRPLGEVFFFPMEDAWSTRPISKS</sequence>
<evidence type="ECO:0000256" key="2">
    <source>
        <dbReference type="SAM" id="Phobius"/>
    </source>
</evidence>
<evidence type="ECO:0000313" key="5">
    <source>
        <dbReference type="Proteomes" id="UP001501468"/>
    </source>
</evidence>
<evidence type="ECO:0000313" key="4">
    <source>
        <dbReference type="EMBL" id="GAA3709468.1"/>
    </source>
</evidence>
<feature type="compositionally biased region" description="Basic and acidic residues" evidence="1">
    <location>
        <begin position="25"/>
        <end position="34"/>
    </location>
</feature>
<dbReference type="SMART" id="SM00530">
    <property type="entry name" value="HTH_XRE"/>
    <property type="match status" value="1"/>
</dbReference>
<evidence type="ECO:0000259" key="3">
    <source>
        <dbReference type="PROSITE" id="PS50943"/>
    </source>
</evidence>
<protein>
    <recommendedName>
        <fullName evidence="3">HTH cro/C1-type domain-containing protein</fullName>
    </recommendedName>
</protein>
<dbReference type="CDD" id="cd00093">
    <property type="entry name" value="HTH_XRE"/>
    <property type="match status" value="1"/>
</dbReference>
<dbReference type="InterPro" id="IPR010982">
    <property type="entry name" value="Lambda_DNA-bd_dom_sf"/>
</dbReference>
<dbReference type="InterPro" id="IPR001387">
    <property type="entry name" value="Cro/C1-type_HTH"/>
</dbReference>
<feature type="region of interest" description="Disordered" evidence="1">
    <location>
        <begin position="1"/>
        <end position="34"/>
    </location>
</feature>